<comment type="similarity">
    <text evidence="1">Belongs to the arginase family. Agmatinase subfamily.</text>
</comment>
<dbReference type="InterPro" id="IPR023696">
    <property type="entry name" value="Ureohydrolase_dom_sf"/>
</dbReference>
<evidence type="ECO:0000313" key="5">
    <source>
        <dbReference type="EMBL" id="PIU41709.1"/>
    </source>
</evidence>
<dbReference type="GO" id="GO:0033389">
    <property type="term" value="P:putrescine biosynthetic process from arginine, via agmatine"/>
    <property type="evidence" value="ECO:0007669"/>
    <property type="project" value="TreeGrafter"/>
</dbReference>
<accession>A0A2J0KVA3</accession>
<keyword evidence="4" id="KW-0464">Manganese</keyword>
<keyword evidence="3" id="KW-0378">Hydrolase</keyword>
<dbReference type="NCBIfam" id="TIGR01230">
    <property type="entry name" value="agmatinase"/>
    <property type="match status" value="1"/>
</dbReference>
<proteinExistence type="inferred from homology"/>
<organism evidence="5 6">
    <name type="scientific">Candidatus Aquitaenariimonas noxiae</name>
    <dbReference type="NCBI Taxonomy" id="1974741"/>
    <lineage>
        <taxon>Bacteria</taxon>
        <taxon>Pseudomonadati</taxon>
        <taxon>Candidatus Omnitrophota</taxon>
        <taxon>Candidatus Aquitaenariimonas</taxon>
    </lineage>
</organism>
<evidence type="ECO:0000313" key="6">
    <source>
        <dbReference type="Proteomes" id="UP000230052"/>
    </source>
</evidence>
<keyword evidence="2 4" id="KW-0479">Metal-binding</keyword>
<dbReference type="CDD" id="cd11593">
    <property type="entry name" value="Agmatinase-like_2"/>
    <property type="match status" value="1"/>
</dbReference>
<evidence type="ECO:0000256" key="3">
    <source>
        <dbReference type="ARBA" id="ARBA00022801"/>
    </source>
</evidence>
<name>A0A2J0KVA3_9BACT</name>
<evidence type="ECO:0000256" key="4">
    <source>
        <dbReference type="PIRSR" id="PIRSR036979-1"/>
    </source>
</evidence>
<evidence type="ECO:0000256" key="1">
    <source>
        <dbReference type="ARBA" id="ARBA00009227"/>
    </source>
</evidence>
<dbReference type="GO" id="GO:0008783">
    <property type="term" value="F:agmatinase activity"/>
    <property type="evidence" value="ECO:0007669"/>
    <property type="project" value="TreeGrafter"/>
</dbReference>
<dbReference type="PANTHER" id="PTHR11358:SF26">
    <property type="entry name" value="GUANIDINO ACID HYDROLASE, MITOCHONDRIAL"/>
    <property type="match status" value="1"/>
</dbReference>
<feature type="binding site" evidence="4">
    <location>
        <position position="111"/>
    </location>
    <ligand>
        <name>Mn(2+)</name>
        <dbReference type="ChEBI" id="CHEBI:29035"/>
        <label>1</label>
    </ligand>
</feature>
<dbReference type="GO" id="GO:0046872">
    <property type="term" value="F:metal ion binding"/>
    <property type="evidence" value="ECO:0007669"/>
    <property type="project" value="UniProtKB-KW"/>
</dbReference>
<dbReference type="PANTHER" id="PTHR11358">
    <property type="entry name" value="ARGINASE/AGMATINASE"/>
    <property type="match status" value="1"/>
</dbReference>
<dbReference type="SUPFAM" id="SSF52768">
    <property type="entry name" value="Arginase/deacetylase"/>
    <property type="match status" value="1"/>
</dbReference>
<dbReference type="InterPro" id="IPR006035">
    <property type="entry name" value="Ureohydrolase"/>
</dbReference>
<dbReference type="PROSITE" id="PS51409">
    <property type="entry name" value="ARGINASE_2"/>
    <property type="match status" value="1"/>
</dbReference>
<feature type="binding site" evidence="4">
    <location>
        <position position="136"/>
    </location>
    <ligand>
        <name>Mn(2+)</name>
        <dbReference type="ChEBI" id="CHEBI:29035"/>
        <label>1</label>
    </ligand>
</feature>
<dbReference type="EMBL" id="PEWV01000037">
    <property type="protein sequence ID" value="PIU41709.1"/>
    <property type="molecule type" value="Genomic_DNA"/>
</dbReference>
<comment type="cofactor">
    <cofactor evidence="4">
        <name>Mn(2+)</name>
        <dbReference type="ChEBI" id="CHEBI:29035"/>
    </cofactor>
    <text evidence="4">Binds 2 manganese ions per subunit.</text>
</comment>
<evidence type="ECO:0000256" key="2">
    <source>
        <dbReference type="ARBA" id="ARBA00022723"/>
    </source>
</evidence>
<feature type="binding site" evidence="4">
    <location>
        <position position="134"/>
    </location>
    <ligand>
        <name>Mn(2+)</name>
        <dbReference type="ChEBI" id="CHEBI:29035"/>
        <label>1</label>
    </ligand>
</feature>
<dbReference type="AlphaFoldDB" id="A0A2J0KVA3"/>
<dbReference type="Pfam" id="PF00491">
    <property type="entry name" value="Arginase"/>
    <property type="match status" value="1"/>
</dbReference>
<protein>
    <submittedName>
        <fullName evidence="5">Agmatinase</fullName>
    </submittedName>
</protein>
<gene>
    <name evidence="5" type="primary">speB</name>
    <name evidence="5" type="ORF">COS99_03885</name>
</gene>
<dbReference type="InterPro" id="IPR005925">
    <property type="entry name" value="Agmatinase-rel"/>
</dbReference>
<comment type="caution">
    <text evidence="5">The sequence shown here is derived from an EMBL/GenBank/DDBJ whole genome shotgun (WGS) entry which is preliminary data.</text>
</comment>
<dbReference type="PIRSF" id="PIRSF036979">
    <property type="entry name" value="Arginase"/>
    <property type="match status" value="1"/>
</dbReference>
<reference evidence="5 6" key="1">
    <citation type="submission" date="2017-09" db="EMBL/GenBank/DDBJ databases">
        <title>Depth-based differentiation of microbial function through sediment-hosted aquifers and enrichment of novel symbionts in the deep terrestrial subsurface.</title>
        <authorList>
            <person name="Probst A.J."/>
            <person name="Ladd B."/>
            <person name="Jarett J.K."/>
            <person name="Geller-Mcgrath D.E."/>
            <person name="Sieber C.M."/>
            <person name="Emerson J.B."/>
            <person name="Anantharaman K."/>
            <person name="Thomas B.C."/>
            <person name="Malmstrom R."/>
            <person name="Stieglmeier M."/>
            <person name="Klingl A."/>
            <person name="Woyke T."/>
            <person name="Ryan C.M."/>
            <person name="Banfield J.F."/>
        </authorList>
    </citation>
    <scope>NUCLEOTIDE SEQUENCE [LARGE SCALE GENOMIC DNA]</scope>
    <source>
        <strain evidence="5">CG07_land_8_20_14_0_80_42_15</strain>
    </source>
</reference>
<sequence>MKNSLNFAKIDEERYSNLKDSKVVIIPVPYDATATYKKGTKLGPAAIIDASRYMEQFDEELNKETYKIGIHTAKPLNVKRLSPKKMTLKVQDAVKSVIEKDKFPVILGGEHSISVGAVRAIAKAVDHFSILHLDAHCDLRNEYFGSRYNHGCFARRVIELAPIVQVGIRSLSKEEKDFLPHPKIRIISAYDIQNDKEWIKKACDTLSENVYVTIDADVFDPSVVPSVGTPEPGGIGWYDAINLFKMLTKKRRVIGFDAMELCPQKGGEASDFLMAKLIYRFLGYIFDNKK</sequence>
<dbReference type="Gene3D" id="3.40.800.10">
    <property type="entry name" value="Ureohydrolase domain"/>
    <property type="match status" value="1"/>
</dbReference>
<feature type="binding site" evidence="4">
    <location>
        <position position="217"/>
    </location>
    <ligand>
        <name>Mn(2+)</name>
        <dbReference type="ChEBI" id="CHEBI:29035"/>
        <label>1</label>
    </ligand>
</feature>
<feature type="binding site" evidence="4">
    <location>
        <position position="138"/>
    </location>
    <ligand>
        <name>Mn(2+)</name>
        <dbReference type="ChEBI" id="CHEBI:29035"/>
        <label>1</label>
    </ligand>
</feature>
<dbReference type="Proteomes" id="UP000230052">
    <property type="component" value="Unassembled WGS sequence"/>
</dbReference>
<feature type="binding site" evidence="4">
    <location>
        <position position="215"/>
    </location>
    <ligand>
        <name>Mn(2+)</name>
        <dbReference type="ChEBI" id="CHEBI:29035"/>
        <label>1</label>
    </ligand>
</feature>